<dbReference type="EMBL" id="JXNT01000001">
    <property type="protein sequence ID" value="ODM24554.1"/>
    <property type="molecule type" value="Genomic_DNA"/>
</dbReference>
<dbReference type="VEuPathDB" id="FungiDB:SI65_02144"/>
<dbReference type="VEuPathDB" id="FungiDB:SI65_01740"/>
<reference evidence="2 3" key="1">
    <citation type="journal article" date="2016" name="BMC Genomics">
        <title>Comparative genomic and transcriptomic analyses of the Fuzhuan brick tea-fermentation fungus Aspergillus cristatus.</title>
        <authorList>
            <person name="Ge Y."/>
            <person name="Wang Y."/>
            <person name="Liu Y."/>
            <person name="Tan Y."/>
            <person name="Ren X."/>
            <person name="Zhang X."/>
            <person name="Hyde K.D."/>
            <person name="Liu Y."/>
            <person name="Liu Z."/>
        </authorList>
    </citation>
    <scope>NUCLEOTIDE SEQUENCE [LARGE SCALE GENOMIC DNA]</scope>
    <source>
        <strain evidence="2 3">GZAAS20.1005</strain>
    </source>
</reference>
<dbReference type="Proteomes" id="UP000094569">
    <property type="component" value="Unassembled WGS sequence"/>
</dbReference>
<accession>A0A1E3BUA3</accession>
<dbReference type="AlphaFoldDB" id="A0A1E3BUA3"/>
<name>A0A1E3BUA3_ASPCR</name>
<gene>
    <name evidence="1" type="ORF">SI65_01740</name>
    <name evidence="2" type="ORF">SI65_02144</name>
</gene>
<dbReference type="EMBL" id="JXNT01000001">
    <property type="protein sequence ID" value="ODM24150.1"/>
    <property type="molecule type" value="Genomic_DNA"/>
</dbReference>
<evidence type="ECO:0000313" key="1">
    <source>
        <dbReference type="EMBL" id="ODM24150.1"/>
    </source>
</evidence>
<evidence type="ECO:0000313" key="3">
    <source>
        <dbReference type="Proteomes" id="UP000094569"/>
    </source>
</evidence>
<keyword evidence="3" id="KW-1185">Reference proteome</keyword>
<sequence>MPKKVLFQRAVEVQGGAALEQEIHFWTRAPSTEDVFHITVDLTRDLRRRGTMLEQKVHLWSDARFAKGVLKQLVDPTRNFKR</sequence>
<protein>
    <submittedName>
        <fullName evidence="2">Uncharacterized protein</fullName>
    </submittedName>
</protein>
<evidence type="ECO:0000313" key="2">
    <source>
        <dbReference type="EMBL" id="ODM24554.1"/>
    </source>
</evidence>
<comment type="caution">
    <text evidence="2">The sequence shown here is derived from an EMBL/GenBank/DDBJ whole genome shotgun (WGS) entry which is preliminary data.</text>
</comment>
<organism evidence="2 3">
    <name type="scientific">Aspergillus cristatus</name>
    <name type="common">Chinese Fuzhuan brick tea-fermentation fungus</name>
    <name type="synonym">Eurotium cristatum</name>
    <dbReference type="NCBI Taxonomy" id="573508"/>
    <lineage>
        <taxon>Eukaryota</taxon>
        <taxon>Fungi</taxon>
        <taxon>Dikarya</taxon>
        <taxon>Ascomycota</taxon>
        <taxon>Pezizomycotina</taxon>
        <taxon>Eurotiomycetes</taxon>
        <taxon>Eurotiomycetidae</taxon>
        <taxon>Eurotiales</taxon>
        <taxon>Aspergillaceae</taxon>
        <taxon>Aspergillus</taxon>
        <taxon>Aspergillus subgen. Aspergillus</taxon>
    </lineage>
</organism>
<proteinExistence type="predicted"/>